<evidence type="ECO:0000313" key="1">
    <source>
        <dbReference type="EMBL" id="JAD96804.1"/>
    </source>
</evidence>
<proteinExistence type="predicted"/>
<name>A0A0A9E7Q1_ARUDO</name>
<accession>A0A0A9E7Q1</accession>
<reference evidence="1" key="2">
    <citation type="journal article" date="2015" name="Data Brief">
        <title>Shoot transcriptome of the giant reed, Arundo donax.</title>
        <authorList>
            <person name="Barrero R.A."/>
            <person name="Guerrero F.D."/>
            <person name="Moolhuijzen P."/>
            <person name="Goolsby J.A."/>
            <person name="Tidwell J."/>
            <person name="Bellgard S.E."/>
            <person name="Bellgard M.I."/>
        </authorList>
    </citation>
    <scope>NUCLEOTIDE SEQUENCE</scope>
    <source>
        <tissue evidence="1">Shoot tissue taken approximately 20 cm above the soil surface</tissue>
    </source>
</reference>
<sequence length="52" mass="6121">MGSCSSEPRICSVKVACRRKRGGKSCSVFVLETERFEKYFSCTDRQQIRWFH</sequence>
<reference evidence="1" key="1">
    <citation type="submission" date="2014-09" db="EMBL/GenBank/DDBJ databases">
        <authorList>
            <person name="Magalhaes I.L.F."/>
            <person name="Oliveira U."/>
            <person name="Santos F.R."/>
            <person name="Vidigal T.H.D.A."/>
            <person name="Brescovit A.D."/>
            <person name="Santos A.J."/>
        </authorList>
    </citation>
    <scope>NUCLEOTIDE SEQUENCE</scope>
    <source>
        <tissue evidence="1">Shoot tissue taken approximately 20 cm above the soil surface</tissue>
    </source>
</reference>
<protein>
    <submittedName>
        <fullName evidence="1">Uncharacterized protein</fullName>
    </submittedName>
</protein>
<dbReference type="EMBL" id="GBRH01201091">
    <property type="protein sequence ID" value="JAD96804.1"/>
    <property type="molecule type" value="Transcribed_RNA"/>
</dbReference>
<dbReference type="AlphaFoldDB" id="A0A0A9E7Q1"/>
<organism evidence="1">
    <name type="scientific">Arundo donax</name>
    <name type="common">Giant reed</name>
    <name type="synonym">Donax arundinaceus</name>
    <dbReference type="NCBI Taxonomy" id="35708"/>
    <lineage>
        <taxon>Eukaryota</taxon>
        <taxon>Viridiplantae</taxon>
        <taxon>Streptophyta</taxon>
        <taxon>Embryophyta</taxon>
        <taxon>Tracheophyta</taxon>
        <taxon>Spermatophyta</taxon>
        <taxon>Magnoliopsida</taxon>
        <taxon>Liliopsida</taxon>
        <taxon>Poales</taxon>
        <taxon>Poaceae</taxon>
        <taxon>PACMAD clade</taxon>
        <taxon>Arundinoideae</taxon>
        <taxon>Arundineae</taxon>
        <taxon>Arundo</taxon>
    </lineage>
</organism>